<name>A0A2I0KWX7_PUNGR</name>
<comment type="caution">
    <text evidence="1">The sequence shown here is derived from an EMBL/GenBank/DDBJ whole genome shotgun (WGS) entry which is preliminary data.</text>
</comment>
<evidence type="ECO:0000313" key="2">
    <source>
        <dbReference type="Proteomes" id="UP000233551"/>
    </source>
</evidence>
<keyword evidence="2" id="KW-1185">Reference proteome</keyword>
<dbReference type="AlphaFoldDB" id="A0A2I0KWX7"/>
<sequence length="162" mass="18584">MDLFTKRGKDLFEAVPEDVVVDILCRILGLSDSPVPCWVQVLIRRMSADIVCLKFDSIDGHWTKGESLLWRRKFRCIFCQTIKSIGYLSRLSRFLQWLPGLGILMHSLETDSSSCSKIFIALLIRKVNNSLPLNWLMMAYPVLPQLPLIHPQIICHNGRGMK</sequence>
<dbReference type="Proteomes" id="UP000233551">
    <property type="component" value="Unassembled WGS sequence"/>
</dbReference>
<proteinExistence type="predicted"/>
<accession>A0A2I0KWX7</accession>
<evidence type="ECO:0000313" key="1">
    <source>
        <dbReference type="EMBL" id="PKI72972.1"/>
    </source>
</evidence>
<gene>
    <name evidence="1" type="ORF">CRG98_006672</name>
</gene>
<protein>
    <submittedName>
        <fullName evidence="1">Uncharacterized protein</fullName>
    </submittedName>
</protein>
<organism evidence="1 2">
    <name type="scientific">Punica granatum</name>
    <name type="common">Pomegranate</name>
    <dbReference type="NCBI Taxonomy" id="22663"/>
    <lineage>
        <taxon>Eukaryota</taxon>
        <taxon>Viridiplantae</taxon>
        <taxon>Streptophyta</taxon>
        <taxon>Embryophyta</taxon>
        <taxon>Tracheophyta</taxon>
        <taxon>Spermatophyta</taxon>
        <taxon>Magnoliopsida</taxon>
        <taxon>eudicotyledons</taxon>
        <taxon>Gunneridae</taxon>
        <taxon>Pentapetalae</taxon>
        <taxon>rosids</taxon>
        <taxon>malvids</taxon>
        <taxon>Myrtales</taxon>
        <taxon>Lythraceae</taxon>
        <taxon>Punica</taxon>
    </lineage>
</organism>
<dbReference type="EMBL" id="PGOL01000304">
    <property type="protein sequence ID" value="PKI72972.1"/>
    <property type="molecule type" value="Genomic_DNA"/>
</dbReference>
<reference evidence="1 2" key="1">
    <citation type="submission" date="2017-11" db="EMBL/GenBank/DDBJ databases">
        <title>De-novo sequencing of pomegranate (Punica granatum L.) genome.</title>
        <authorList>
            <person name="Akparov Z."/>
            <person name="Amiraslanov A."/>
            <person name="Hajiyeva S."/>
            <person name="Abbasov M."/>
            <person name="Kaur K."/>
            <person name="Hamwieh A."/>
            <person name="Solovyev V."/>
            <person name="Salamov A."/>
            <person name="Braich B."/>
            <person name="Kosarev P."/>
            <person name="Mahmoud A."/>
            <person name="Hajiyev E."/>
            <person name="Babayeva S."/>
            <person name="Izzatullayeva V."/>
            <person name="Mammadov A."/>
            <person name="Mammadov A."/>
            <person name="Sharifova S."/>
            <person name="Ojaghi J."/>
            <person name="Eynullazada K."/>
            <person name="Bayramov B."/>
            <person name="Abdulazimova A."/>
            <person name="Shahmuradov I."/>
        </authorList>
    </citation>
    <scope>NUCLEOTIDE SEQUENCE [LARGE SCALE GENOMIC DNA]</scope>
    <source>
        <strain evidence="2">cv. AG2017</strain>
        <tissue evidence="1">Leaf</tissue>
    </source>
</reference>